<organism evidence="2">
    <name type="scientific">Timema californicum</name>
    <name type="common">California timema</name>
    <name type="synonym">Walking stick</name>
    <dbReference type="NCBI Taxonomy" id="61474"/>
    <lineage>
        <taxon>Eukaryota</taxon>
        <taxon>Metazoa</taxon>
        <taxon>Ecdysozoa</taxon>
        <taxon>Arthropoda</taxon>
        <taxon>Hexapoda</taxon>
        <taxon>Insecta</taxon>
        <taxon>Pterygota</taxon>
        <taxon>Neoptera</taxon>
        <taxon>Polyneoptera</taxon>
        <taxon>Phasmatodea</taxon>
        <taxon>Timematodea</taxon>
        <taxon>Timematoidea</taxon>
        <taxon>Timematidae</taxon>
        <taxon>Timema</taxon>
    </lineage>
</organism>
<protein>
    <submittedName>
        <fullName evidence="2">(California timema) hypothetical protein</fullName>
    </submittedName>
</protein>
<gene>
    <name evidence="2" type="ORF">TCMB3V08_LOCUS4046</name>
</gene>
<dbReference type="AlphaFoldDB" id="A0A7R9J2L7"/>
<reference evidence="2" key="1">
    <citation type="submission" date="2020-11" db="EMBL/GenBank/DDBJ databases">
        <authorList>
            <person name="Tran Van P."/>
        </authorList>
    </citation>
    <scope>NUCLEOTIDE SEQUENCE</scope>
</reference>
<evidence type="ECO:0000256" key="1">
    <source>
        <dbReference type="SAM" id="MobiDB-lite"/>
    </source>
</evidence>
<name>A0A7R9J2L7_TIMCA</name>
<dbReference type="EMBL" id="OE180477">
    <property type="protein sequence ID" value="CAD7571370.1"/>
    <property type="molecule type" value="Genomic_DNA"/>
</dbReference>
<accession>A0A7R9J2L7</accession>
<proteinExistence type="predicted"/>
<evidence type="ECO:0000313" key="2">
    <source>
        <dbReference type="EMBL" id="CAD7571370.1"/>
    </source>
</evidence>
<sequence>MAIDRASAGNVKRTQEEITADPEEEDEYGYTAQLKTIKLIPISPLSNKECGKLHLDKFSSSIVIMYLISRRARWPSQGCTRTNTTLFSSLQIKRHIPERVEVNLMPFLNVGQFGAVSSDFNLLTE</sequence>
<feature type="region of interest" description="Disordered" evidence="1">
    <location>
        <begin position="1"/>
        <end position="25"/>
    </location>
</feature>